<reference evidence="1 2" key="1">
    <citation type="submission" date="2018-07" db="EMBL/GenBank/DDBJ databases">
        <title>Complete genome sequence of Flavobacterium arcticum type strain SM1502T.</title>
        <authorList>
            <person name="Li Y."/>
            <person name="Li D.-D."/>
        </authorList>
    </citation>
    <scope>NUCLEOTIDE SEQUENCE [LARGE SCALE GENOMIC DNA]</scope>
    <source>
        <strain evidence="1 2">SM1502</strain>
    </source>
</reference>
<sequence>MVKHILPIDCLNQITKTSLITNKHKGCPNIRSERTIVIQTKTAEWGLGSFHTSNNKKEFSDKIMGGHH</sequence>
<accession>A0A345HBA1</accession>
<dbReference type="Proteomes" id="UP000253951">
    <property type="component" value="Chromosome"/>
</dbReference>
<dbReference type="RefSeq" id="WP_114677620.1">
    <property type="nucleotide sequence ID" value="NZ_CP031188.1"/>
</dbReference>
<organism evidence="1 2">
    <name type="scientific">Flavobacterium arcticum</name>
    <dbReference type="NCBI Taxonomy" id="1784713"/>
    <lineage>
        <taxon>Bacteria</taxon>
        <taxon>Pseudomonadati</taxon>
        <taxon>Bacteroidota</taxon>
        <taxon>Flavobacteriia</taxon>
        <taxon>Flavobacteriales</taxon>
        <taxon>Flavobacteriaceae</taxon>
        <taxon>Flavobacterium</taxon>
    </lineage>
</organism>
<dbReference type="AlphaFoldDB" id="A0A345HBA1"/>
<name>A0A345HBA1_9FLAO</name>
<keyword evidence="2" id="KW-1185">Reference proteome</keyword>
<dbReference type="KEGG" id="fat:DVK85_06250"/>
<dbReference type="EMBL" id="CP031188">
    <property type="protein sequence ID" value="AXG73861.1"/>
    <property type="molecule type" value="Genomic_DNA"/>
</dbReference>
<proteinExistence type="predicted"/>
<gene>
    <name evidence="1" type="ORF">DVK85_06250</name>
</gene>
<protein>
    <submittedName>
        <fullName evidence="1">Uncharacterized protein</fullName>
    </submittedName>
</protein>
<evidence type="ECO:0000313" key="2">
    <source>
        <dbReference type="Proteomes" id="UP000253951"/>
    </source>
</evidence>
<evidence type="ECO:0000313" key="1">
    <source>
        <dbReference type="EMBL" id="AXG73861.1"/>
    </source>
</evidence>